<reference evidence="2 3" key="1">
    <citation type="journal article" date="2019" name="Int. J. Syst. Evol. Microbiol.">
        <title>The Global Catalogue of Microorganisms (GCM) 10K type strain sequencing project: providing services to taxonomists for standard genome sequencing and annotation.</title>
        <authorList>
            <consortium name="The Broad Institute Genomics Platform"/>
            <consortium name="The Broad Institute Genome Sequencing Center for Infectious Disease"/>
            <person name="Wu L."/>
            <person name="Ma J."/>
        </authorList>
    </citation>
    <scope>NUCLEOTIDE SEQUENCE [LARGE SCALE GENOMIC DNA]</scope>
    <source>
        <strain evidence="2 3">JCM 3106</strain>
    </source>
</reference>
<comment type="caution">
    <text evidence="2">The sequence shown here is derived from an EMBL/GenBank/DDBJ whole genome shotgun (WGS) entry which is preliminary data.</text>
</comment>
<dbReference type="Pfam" id="PF08044">
    <property type="entry name" value="DUF1707"/>
    <property type="match status" value="1"/>
</dbReference>
<dbReference type="PANTHER" id="PTHR40763">
    <property type="entry name" value="MEMBRANE PROTEIN-RELATED"/>
    <property type="match status" value="1"/>
</dbReference>
<dbReference type="EMBL" id="BAAAWD010000014">
    <property type="protein sequence ID" value="GAA3020930.1"/>
    <property type="molecule type" value="Genomic_DNA"/>
</dbReference>
<keyword evidence="3" id="KW-1185">Reference proteome</keyword>
<dbReference type="RefSeq" id="WP_344899731.1">
    <property type="nucleotide sequence ID" value="NZ_BAAAWD010000014.1"/>
</dbReference>
<name>A0ABN3Y6F4_9ACTN</name>
<evidence type="ECO:0000313" key="2">
    <source>
        <dbReference type="EMBL" id="GAA3020930.1"/>
    </source>
</evidence>
<gene>
    <name evidence="2" type="ORF">GCM10017559_51820</name>
</gene>
<sequence>MTSPVPVPHASGTAPHTPEAVPHALAAAPRGSETALRASDADRDRVASVLAEGLATGRLTSVEHADRLDAAYSAVTTGDLVPLTRDLPGLTAHGQSPATERQRVAAVFSKVVRSGRWVAGRHTALSVSFGALIADLSDAVLPGREITLEVDCHFGKLIVRVPENAHVIDEVGALFAKRSVSGGTDGPAGEGGPVIRVVGRVAFGKVVVSRERTDANLPVTF</sequence>
<dbReference type="PANTHER" id="PTHR40763:SF4">
    <property type="entry name" value="DUF1707 DOMAIN-CONTAINING PROTEIN"/>
    <property type="match status" value="1"/>
</dbReference>
<protein>
    <submittedName>
        <fullName evidence="2">DUF1707 domain-containing protein</fullName>
    </submittedName>
</protein>
<accession>A0ABN3Y6F4</accession>
<feature type="domain" description="DUF1707" evidence="1">
    <location>
        <begin position="36"/>
        <end position="88"/>
    </location>
</feature>
<dbReference type="Proteomes" id="UP001499930">
    <property type="component" value="Unassembled WGS sequence"/>
</dbReference>
<dbReference type="InterPro" id="IPR012551">
    <property type="entry name" value="DUF1707_SHOCT-like"/>
</dbReference>
<evidence type="ECO:0000313" key="3">
    <source>
        <dbReference type="Proteomes" id="UP001499930"/>
    </source>
</evidence>
<organism evidence="2 3">
    <name type="scientific">Streptosporangium longisporum</name>
    <dbReference type="NCBI Taxonomy" id="46187"/>
    <lineage>
        <taxon>Bacteria</taxon>
        <taxon>Bacillati</taxon>
        <taxon>Actinomycetota</taxon>
        <taxon>Actinomycetes</taxon>
        <taxon>Streptosporangiales</taxon>
        <taxon>Streptosporangiaceae</taxon>
        <taxon>Streptosporangium</taxon>
    </lineage>
</organism>
<proteinExistence type="predicted"/>
<evidence type="ECO:0000259" key="1">
    <source>
        <dbReference type="Pfam" id="PF08044"/>
    </source>
</evidence>